<sequence>MTHWTVSAGRERQADGQGQADGQSARQTGRQLRRQLRRQLGRPPGKDSQAETARHTARATLPAHHCPASPPRQQTDRGTLIQPALPHHILSYTAPRQLHSTTFPSTAPLPVLPGGPYVIGIIARPSHGEIHTHTPCPCCATTRKKFIPRARKAQHLLQPGQSL</sequence>
<proteinExistence type="predicted"/>
<protein>
    <submittedName>
        <fullName evidence="2">Uncharacterized protein</fullName>
    </submittedName>
</protein>
<evidence type="ECO:0000313" key="2">
    <source>
        <dbReference type="EMBL" id="ODV71778.1"/>
    </source>
</evidence>
<gene>
    <name evidence="2" type="ORF">CYBJADRAFT_27853</name>
</gene>
<feature type="compositionally biased region" description="Basic and acidic residues" evidence="1">
    <location>
        <begin position="44"/>
        <end position="54"/>
    </location>
</feature>
<accession>A0A1E4RWY1</accession>
<feature type="region of interest" description="Disordered" evidence="1">
    <location>
        <begin position="1"/>
        <end position="78"/>
    </location>
</feature>
<evidence type="ECO:0000313" key="3">
    <source>
        <dbReference type="Proteomes" id="UP000094389"/>
    </source>
</evidence>
<dbReference type="RefSeq" id="XP_020068817.1">
    <property type="nucleotide sequence ID" value="XM_020217622.1"/>
</dbReference>
<keyword evidence="3" id="KW-1185">Reference proteome</keyword>
<feature type="compositionally biased region" description="Basic residues" evidence="1">
    <location>
        <begin position="31"/>
        <end position="40"/>
    </location>
</feature>
<name>A0A1E4RWY1_CYBJN</name>
<evidence type="ECO:0000256" key="1">
    <source>
        <dbReference type="SAM" id="MobiDB-lite"/>
    </source>
</evidence>
<dbReference type="EMBL" id="KV453938">
    <property type="protein sequence ID" value="ODV71778.1"/>
    <property type="molecule type" value="Genomic_DNA"/>
</dbReference>
<dbReference type="AlphaFoldDB" id="A0A1E4RWY1"/>
<dbReference type="Proteomes" id="UP000094389">
    <property type="component" value="Unassembled WGS sequence"/>
</dbReference>
<organism evidence="2 3">
    <name type="scientific">Cyberlindnera jadinii (strain ATCC 18201 / CBS 1600 / BCRC 20928 / JCM 3617 / NBRC 0987 / NRRL Y-1542)</name>
    <name type="common">Torula yeast</name>
    <name type="synonym">Candida utilis</name>
    <dbReference type="NCBI Taxonomy" id="983966"/>
    <lineage>
        <taxon>Eukaryota</taxon>
        <taxon>Fungi</taxon>
        <taxon>Dikarya</taxon>
        <taxon>Ascomycota</taxon>
        <taxon>Saccharomycotina</taxon>
        <taxon>Saccharomycetes</taxon>
        <taxon>Phaffomycetales</taxon>
        <taxon>Phaffomycetaceae</taxon>
        <taxon>Cyberlindnera</taxon>
    </lineage>
</organism>
<dbReference type="GeneID" id="30992018"/>
<reference evidence="2 3" key="1">
    <citation type="journal article" date="2016" name="Proc. Natl. Acad. Sci. U.S.A.">
        <title>Comparative genomics of biotechnologically important yeasts.</title>
        <authorList>
            <person name="Riley R."/>
            <person name="Haridas S."/>
            <person name="Wolfe K.H."/>
            <person name="Lopes M.R."/>
            <person name="Hittinger C.T."/>
            <person name="Goeker M."/>
            <person name="Salamov A.A."/>
            <person name="Wisecaver J.H."/>
            <person name="Long T.M."/>
            <person name="Calvey C.H."/>
            <person name="Aerts A.L."/>
            <person name="Barry K.W."/>
            <person name="Choi C."/>
            <person name="Clum A."/>
            <person name="Coughlan A.Y."/>
            <person name="Deshpande S."/>
            <person name="Douglass A.P."/>
            <person name="Hanson S.J."/>
            <person name="Klenk H.-P."/>
            <person name="LaButti K.M."/>
            <person name="Lapidus A."/>
            <person name="Lindquist E.A."/>
            <person name="Lipzen A.M."/>
            <person name="Meier-Kolthoff J.P."/>
            <person name="Ohm R.A."/>
            <person name="Otillar R.P."/>
            <person name="Pangilinan J.L."/>
            <person name="Peng Y."/>
            <person name="Rokas A."/>
            <person name="Rosa C.A."/>
            <person name="Scheuner C."/>
            <person name="Sibirny A.A."/>
            <person name="Slot J.C."/>
            <person name="Stielow J.B."/>
            <person name="Sun H."/>
            <person name="Kurtzman C.P."/>
            <person name="Blackwell M."/>
            <person name="Grigoriev I.V."/>
            <person name="Jeffries T.W."/>
        </authorList>
    </citation>
    <scope>NUCLEOTIDE SEQUENCE [LARGE SCALE GENOMIC DNA]</scope>
    <source>
        <strain evidence="3">ATCC 18201 / CBS 1600 / BCRC 20928 / JCM 3617 / NBRC 0987 / NRRL Y-1542</strain>
    </source>
</reference>
<feature type="compositionally biased region" description="Low complexity" evidence="1">
    <location>
        <begin position="15"/>
        <end position="30"/>
    </location>
</feature>